<dbReference type="PANTHER" id="PTHR33223">
    <property type="entry name" value="CCHC-TYPE DOMAIN-CONTAINING PROTEIN"/>
    <property type="match status" value="1"/>
</dbReference>
<gene>
    <name evidence="2" type="ORF">QYE76_024638</name>
</gene>
<organism evidence="2 3">
    <name type="scientific">Lolium multiflorum</name>
    <name type="common">Italian ryegrass</name>
    <name type="synonym">Lolium perenne subsp. multiflorum</name>
    <dbReference type="NCBI Taxonomy" id="4521"/>
    <lineage>
        <taxon>Eukaryota</taxon>
        <taxon>Viridiplantae</taxon>
        <taxon>Streptophyta</taxon>
        <taxon>Embryophyta</taxon>
        <taxon>Tracheophyta</taxon>
        <taxon>Spermatophyta</taxon>
        <taxon>Magnoliopsida</taxon>
        <taxon>Liliopsida</taxon>
        <taxon>Poales</taxon>
        <taxon>Poaceae</taxon>
        <taxon>BOP clade</taxon>
        <taxon>Pooideae</taxon>
        <taxon>Poodae</taxon>
        <taxon>Poeae</taxon>
        <taxon>Poeae Chloroplast Group 2 (Poeae type)</taxon>
        <taxon>Loliodinae</taxon>
        <taxon>Loliinae</taxon>
        <taxon>Lolium</taxon>
    </lineage>
</organism>
<dbReference type="AlphaFoldDB" id="A0AAD8REA7"/>
<protein>
    <recommendedName>
        <fullName evidence="1">Retrotransposon gag domain-containing protein</fullName>
    </recommendedName>
</protein>
<dbReference type="Pfam" id="PF03732">
    <property type="entry name" value="Retrotrans_gag"/>
    <property type="match status" value="1"/>
</dbReference>
<reference evidence="2" key="1">
    <citation type="submission" date="2023-07" db="EMBL/GenBank/DDBJ databases">
        <title>A chromosome-level genome assembly of Lolium multiflorum.</title>
        <authorList>
            <person name="Chen Y."/>
            <person name="Copetti D."/>
            <person name="Kolliker R."/>
            <person name="Studer B."/>
        </authorList>
    </citation>
    <scope>NUCLEOTIDE SEQUENCE</scope>
    <source>
        <strain evidence="2">02402/16</strain>
        <tissue evidence="2">Leaf</tissue>
    </source>
</reference>
<evidence type="ECO:0000259" key="1">
    <source>
        <dbReference type="Pfam" id="PF03732"/>
    </source>
</evidence>
<evidence type="ECO:0000313" key="2">
    <source>
        <dbReference type="EMBL" id="KAK1619121.1"/>
    </source>
</evidence>
<comment type="caution">
    <text evidence="2">The sequence shown here is derived from an EMBL/GenBank/DDBJ whole genome shotgun (WGS) entry which is preliminary data.</text>
</comment>
<accession>A0AAD8REA7</accession>
<keyword evidence="3" id="KW-1185">Reference proteome</keyword>
<evidence type="ECO:0000313" key="3">
    <source>
        <dbReference type="Proteomes" id="UP001231189"/>
    </source>
</evidence>
<dbReference type="EMBL" id="JAUUTY010000006">
    <property type="protein sequence ID" value="KAK1619121.1"/>
    <property type="molecule type" value="Genomic_DNA"/>
</dbReference>
<sequence length="223" mass="24807">MAEDTPVTYADLPDELKKKHDEIKATLEAELVGSFHRTRSYGVLCRYLAQLGTISASDELRVRFFSQSLTGSAFGWYTSLPPNSIQTWKQLEEQFHEQYHSEASESSIADLTQLRQKRGEPPCNTQGHGLPSRLSLAGARGSKLSAYEQRHPDLYQDKFKRAVALVDAEEDGSCGDQEVAVASGLGEEPRVPQMGKATGPPVGFDFDVTKTEQIFDLLLKEKR</sequence>
<dbReference type="PANTHER" id="PTHR33223:SF6">
    <property type="entry name" value="CCHC-TYPE DOMAIN-CONTAINING PROTEIN"/>
    <property type="match status" value="1"/>
</dbReference>
<dbReference type="Proteomes" id="UP001231189">
    <property type="component" value="Unassembled WGS sequence"/>
</dbReference>
<feature type="domain" description="Retrotransposon gag" evidence="1">
    <location>
        <begin position="63"/>
        <end position="118"/>
    </location>
</feature>
<proteinExistence type="predicted"/>
<name>A0AAD8REA7_LOLMU</name>
<dbReference type="InterPro" id="IPR005162">
    <property type="entry name" value="Retrotrans_gag_dom"/>
</dbReference>